<gene>
    <name evidence="2" type="ORF">A2618_02630</name>
</gene>
<keyword evidence="1" id="KW-0812">Transmembrane</keyword>
<organism evidence="2 3">
    <name type="scientific">Candidatus Collierbacteria bacterium RIFOXYD1_FULL_46_26</name>
    <dbReference type="NCBI Taxonomy" id="1817732"/>
    <lineage>
        <taxon>Bacteria</taxon>
        <taxon>Candidatus Collieribacteriota</taxon>
    </lineage>
</organism>
<feature type="transmembrane region" description="Helical" evidence="1">
    <location>
        <begin position="86"/>
        <end position="103"/>
    </location>
</feature>
<feature type="transmembrane region" description="Helical" evidence="1">
    <location>
        <begin position="109"/>
        <end position="128"/>
    </location>
</feature>
<dbReference type="Proteomes" id="UP000177921">
    <property type="component" value="Unassembled WGS sequence"/>
</dbReference>
<feature type="transmembrane region" description="Helical" evidence="1">
    <location>
        <begin position="386"/>
        <end position="404"/>
    </location>
</feature>
<feature type="transmembrane region" description="Helical" evidence="1">
    <location>
        <begin position="205"/>
        <end position="225"/>
    </location>
</feature>
<dbReference type="AlphaFoldDB" id="A0A1F5FZG4"/>
<accession>A0A1F5FZG4</accession>
<comment type="caution">
    <text evidence="2">The sequence shown here is derived from an EMBL/GenBank/DDBJ whole genome shotgun (WGS) entry which is preliminary data.</text>
</comment>
<evidence type="ECO:0008006" key="4">
    <source>
        <dbReference type="Google" id="ProtNLM"/>
    </source>
</evidence>
<protein>
    <recommendedName>
        <fullName evidence="4">Glycosyltransferase RgtA/B/C/D-like domain-containing protein</fullName>
    </recommendedName>
</protein>
<feature type="transmembrane region" description="Helical" evidence="1">
    <location>
        <begin position="329"/>
        <end position="347"/>
    </location>
</feature>
<evidence type="ECO:0000256" key="1">
    <source>
        <dbReference type="SAM" id="Phobius"/>
    </source>
</evidence>
<feature type="transmembrane region" description="Helical" evidence="1">
    <location>
        <begin position="359"/>
        <end position="379"/>
    </location>
</feature>
<name>A0A1F5FZG4_9BACT</name>
<feature type="transmembrane region" description="Helical" evidence="1">
    <location>
        <begin position="6"/>
        <end position="23"/>
    </location>
</feature>
<proteinExistence type="predicted"/>
<dbReference type="EMBL" id="MFAR01000019">
    <property type="protein sequence ID" value="OGD84992.1"/>
    <property type="molecule type" value="Genomic_DNA"/>
</dbReference>
<keyword evidence="1" id="KW-1133">Transmembrane helix</keyword>
<sequence length="412" mass="47535">MQLYKYLWVAVIGVGLLLQLHNARMYNPLYGFDGQDHIEYLQYLQTNRRIPLPHEGWQFYQTPLYYLLAQPVYNRWGVKGVQAQNVIYYAVFIAAASWLISRILGMNQWARLIAVLALTALPVVNYLVPMVSNEFLNDALVGLSVLWLCLLPAAKRSDQRLYVGIALLLFLIGFYTKYTMLTILPTYGAALWLMVQGKKDGWKQFLVWGVVSAAIGLAVTSPIYLRNLAHYRTPLAMADQFFPIENGRVPRTWRFYVDVSWIRKVDLFQAQHYSLSGGTWNSFWHEGYQATVPVVAFHKKAFGLWLLGFPLTVLALVGFWQLKKRRPKVFGVAVTYLITSITAYAWYNYQLPYPSETKAFFLSGLPAIYALALGACYLYTPKTRAYLGLMLTLQLILMFSYFWMQSWWHVAR</sequence>
<reference evidence="2 3" key="1">
    <citation type="journal article" date="2016" name="Nat. Commun.">
        <title>Thousands of microbial genomes shed light on interconnected biogeochemical processes in an aquifer system.</title>
        <authorList>
            <person name="Anantharaman K."/>
            <person name="Brown C.T."/>
            <person name="Hug L.A."/>
            <person name="Sharon I."/>
            <person name="Castelle C.J."/>
            <person name="Probst A.J."/>
            <person name="Thomas B.C."/>
            <person name="Singh A."/>
            <person name="Wilkins M.J."/>
            <person name="Karaoz U."/>
            <person name="Brodie E.L."/>
            <person name="Williams K.H."/>
            <person name="Hubbard S.S."/>
            <person name="Banfield J.F."/>
        </authorList>
    </citation>
    <scope>NUCLEOTIDE SEQUENCE [LARGE SCALE GENOMIC DNA]</scope>
</reference>
<keyword evidence="1" id="KW-0472">Membrane</keyword>
<feature type="transmembrane region" description="Helical" evidence="1">
    <location>
        <begin position="302"/>
        <end position="322"/>
    </location>
</feature>
<evidence type="ECO:0000313" key="3">
    <source>
        <dbReference type="Proteomes" id="UP000177921"/>
    </source>
</evidence>
<feature type="transmembrane region" description="Helical" evidence="1">
    <location>
        <begin position="160"/>
        <end position="193"/>
    </location>
</feature>
<evidence type="ECO:0000313" key="2">
    <source>
        <dbReference type="EMBL" id="OGD84992.1"/>
    </source>
</evidence>